<accession>A0A7X3HCY5</accession>
<gene>
    <name evidence="1" type="ORF">GO594_25715</name>
</gene>
<evidence type="ECO:0000313" key="1">
    <source>
        <dbReference type="EMBL" id="MWK59400.1"/>
    </source>
</evidence>
<sequence length="77" mass="8953">MSLLHKGFRFYASPERNKAHWLLPHDQAHFHPDWIDVTDLTSEELLAFLLFKPLPHGKRECEAAQLDIFNDTKEPAA</sequence>
<dbReference type="Proteomes" id="UP000461288">
    <property type="component" value="Unassembled WGS sequence"/>
</dbReference>
<protein>
    <submittedName>
        <fullName evidence="1">Uncharacterized protein</fullName>
    </submittedName>
</protein>
<name>A0A7X3HCY5_9GAMM</name>
<dbReference type="RefSeq" id="WP_165677378.1">
    <property type="nucleotide sequence ID" value="NZ_JAANPQ010000016.1"/>
</dbReference>
<organism evidence="1 2">
    <name type="scientific">Metapseudomonas otitidis</name>
    <dbReference type="NCBI Taxonomy" id="319939"/>
    <lineage>
        <taxon>Bacteria</taxon>
        <taxon>Pseudomonadati</taxon>
        <taxon>Pseudomonadota</taxon>
        <taxon>Gammaproteobacteria</taxon>
        <taxon>Pseudomonadales</taxon>
        <taxon>Pseudomonadaceae</taxon>
        <taxon>Metapseudomonas</taxon>
    </lineage>
</organism>
<proteinExistence type="predicted"/>
<comment type="caution">
    <text evidence="1">The sequence shown here is derived from an EMBL/GenBank/DDBJ whole genome shotgun (WGS) entry which is preliminary data.</text>
</comment>
<dbReference type="AlphaFoldDB" id="A0A7X3HCY5"/>
<dbReference type="EMBL" id="WTFN01000094">
    <property type="protein sequence ID" value="MWK59400.1"/>
    <property type="molecule type" value="Genomic_DNA"/>
</dbReference>
<reference evidence="1 2" key="1">
    <citation type="submission" date="2019-12" db="EMBL/GenBank/DDBJ databases">
        <title>Draft genome sequence of Pseudomonas otitidis recovered from a chicken carcass.</title>
        <authorList>
            <person name="Vieira T.R."/>
            <person name="Oliviera E.F.C."/>
            <person name="Silva N.M.V."/>
            <person name="Sambrano G.E."/>
            <person name="Cibulski S.P."/>
            <person name="Cardoso M.R.I."/>
        </authorList>
    </citation>
    <scope>NUCLEOTIDE SEQUENCE [LARGE SCALE GENOMIC DNA]</scope>
    <source>
        <strain evidence="1 2">25_K</strain>
    </source>
</reference>
<evidence type="ECO:0000313" key="2">
    <source>
        <dbReference type="Proteomes" id="UP000461288"/>
    </source>
</evidence>